<protein>
    <submittedName>
        <fullName evidence="1">Uncharacterized protein</fullName>
    </submittedName>
</protein>
<gene>
    <name evidence="1" type="ORF">SDC9_184072</name>
</gene>
<dbReference type="PANTHER" id="PTHR39450">
    <property type="entry name" value="MOLYBDOPTERIN OXIDOREDUCTASE, 4FE-4S CLUSTER-BINDING SUBUNIT"/>
    <property type="match status" value="1"/>
</dbReference>
<accession>A0A645HLQ8</accession>
<organism evidence="1">
    <name type="scientific">bioreactor metagenome</name>
    <dbReference type="NCBI Taxonomy" id="1076179"/>
    <lineage>
        <taxon>unclassified sequences</taxon>
        <taxon>metagenomes</taxon>
        <taxon>ecological metagenomes</taxon>
    </lineage>
</organism>
<dbReference type="Pfam" id="PF07892">
    <property type="entry name" value="DUF1667"/>
    <property type="match status" value="1"/>
</dbReference>
<dbReference type="InterPro" id="IPR036593">
    <property type="entry name" value="CPE0013-like_sf"/>
</dbReference>
<dbReference type="SUPFAM" id="SSF160148">
    <property type="entry name" value="CPE0013-like"/>
    <property type="match status" value="1"/>
</dbReference>
<dbReference type="AlphaFoldDB" id="A0A645HLQ8"/>
<dbReference type="Gene3D" id="3.10.530.10">
    <property type="entry name" value="CPE0013-like"/>
    <property type="match status" value="1"/>
</dbReference>
<evidence type="ECO:0000313" key="1">
    <source>
        <dbReference type="EMBL" id="MPN36563.1"/>
    </source>
</evidence>
<dbReference type="EMBL" id="VSSQ01090762">
    <property type="protein sequence ID" value="MPN36563.1"/>
    <property type="molecule type" value="Genomic_DNA"/>
</dbReference>
<comment type="caution">
    <text evidence="1">The sequence shown here is derived from an EMBL/GenBank/DDBJ whole genome shotgun (WGS) entry which is preliminary data.</text>
</comment>
<name>A0A645HLQ8_9ZZZZ</name>
<sequence>MRILTSTALVSGSDAPLVALRSNKPIPKELLMPCMKEIRALRLMAPIHSYDVLIPNILNTGADIVATGETFQLAENRGKCD</sequence>
<reference evidence="1" key="1">
    <citation type="submission" date="2019-08" db="EMBL/GenBank/DDBJ databases">
        <authorList>
            <person name="Kucharzyk K."/>
            <person name="Murdoch R.W."/>
            <person name="Higgins S."/>
            <person name="Loffler F."/>
        </authorList>
    </citation>
    <scope>NUCLEOTIDE SEQUENCE</scope>
</reference>
<dbReference type="InterPro" id="IPR012460">
    <property type="entry name" value="DUF1667"/>
</dbReference>
<proteinExistence type="predicted"/>
<dbReference type="PANTHER" id="PTHR39450:SF1">
    <property type="entry name" value="DUF1667 DOMAIN-CONTAINING PROTEIN"/>
    <property type="match status" value="1"/>
</dbReference>